<feature type="region of interest" description="Disordered" evidence="1">
    <location>
        <begin position="166"/>
        <end position="186"/>
    </location>
</feature>
<evidence type="ECO:0000256" key="1">
    <source>
        <dbReference type="SAM" id="MobiDB-lite"/>
    </source>
</evidence>
<evidence type="ECO:0000313" key="3">
    <source>
        <dbReference type="Proteomes" id="UP000308549"/>
    </source>
</evidence>
<comment type="caution">
    <text evidence="2">The sequence shown here is derived from an EMBL/GenBank/DDBJ whole genome shotgun (WGS) entry which is preliminary data.</text>
</comment>
<sequence>MLDPVVLNQRFSGHRRDLDNIEQIVILFKRGKPDREPARSSDISSSITLAPSATFAPTASQASSSKTALNTQLSSVIPVLQSWIDDDTEDTDPIISSLDDAETEAEDLLSNISDDSDKDTSQGCSHSVFSLLSCIVDNVSRIKTSVTEGVVEDVTDQLDELTQLNDELEDQDNDHSKQTTLPDGADEITELDELSNNTSTKKKRTLATPYDYDSYVDFFTGQLTDNSLVNVPHRVLNTGGSSSAVVQYLLDYPFPMTVQGLFENPGFTSNFQTDIAGVLPGGDTTPINIGSIFDGQPWLTDLNSLSRTGGPFDPAQDGGVKTFVVTPGPSISDETSELYRYPREIEVIRNWLSTTYGGTPSEHVYTSTNAFVSNNQGVTYGKVLFQYDPANAIVMEDRINVNGQKYRCLVQYAGVKLWSGFQQDFLGNDMDPFYELNWPRSVLPAGLAVPGYFQTQQKREEVPAACTLVEDGGSSTSTVAFSTSTSASASVSAPDSSKLSSTPSSTSTAPSTVPFSAPLTLNQTSNTSVPVSTTSAQSTVSFFVPITLTTSLLPTSTSTGAPSLTNLGTYTCTYLDHSSDPFLGCEFDSLWFCGDSITTLYLPGSASLTASTLPVDQTIATPTATGSGGACSNTSSANGSSVSTTSSASASASATATPAASSTSACVVPDGCTNESGDGGREILCT</sequence>
<name>A0A4U0TKW6_9PEZI</name>
<proteinExistence type="predicted"/>
<evidence type="ECO:0000313" key="2">
    <source>
        <dbReference type="EMBL" id="TKA22551.1"/>
    </source>
</evidence>
<feature type="region of interest" description="Disordered" evidence="1">
    <location>
        <begin position="488"/>
        <end position="517"/>
    </location>
</feature>
<dbReference type="OrthoDB" id="3886018at2759"/>
<accession>A0A4U0TKW6</accession>
<dbReference type="AlphaFoldDB" id="A0A4U0TKW6"/>
<keyword evidence="3" id="KW-1185">Reference proteome</keyword>
<protein>
    <submittedName>
        <fullName evidence="2">Uncharacterized protein</fullName>
    </submittedName>
</protein>
<gene>
    <name evidence="2" type="ORF">B0A50_08092</name>
</gene>
<organism evidence="2 3">
    <name type="scientific">Salinomyces thailandicus</name>
    <dbReference type="NCBI Taxonomy" id="706561"/>
    <lineage>
        <taxon>Eukaryota</taxon>
        <taxon>Fungi</taxon>
        <taxon>Dikarya</taxon>
        <taxon>Ascomycota</taxon>
        <taxon>Pezizomycotina</taxon>
        <taxon>Dothideomycetes</taxon>
        <taxon>Dothideomycetidae</taxon>
        <taxon>Mycosphaerellales</taxon>
        <taxon>Teratosphaeriaceae</taxon>
        <taxon>Salinomyces</taxon>
    </lineage>
</organism>
<dbReference type="EMBL" id="NAJL01000072">
    <property type="protein sequence ID" value="TKA22551.1"/>
    <property type="molecule type" value="Genomic_DNA"/>
</dbReference>
<reference evidence="2 3" key="1">
    <citation type="submission" date="2017-03" db="EMBL/GenBank/DDBJ databases">
        <title>Genomes of endolithic fungi from Antarctica.</title>
        <authorList>
            <person name="Coleine C."/>
            <person name="Masonjones S."/>
            <person name="Stajich J.E."/>
        </authorList>
    </citation>
    <scope>NUCLEOTIDE SEQUENCE [LARGE SCALE GENOMIC DNA]</scope>
    <source>
        <strain evidence="2 3">CCFEE 6315</strain>
    </source>
</reference>
<dbReference type="Proteomes" id="UP000308549">
    <property type="component" value="Unassembled WGS sequence"/>
</dbReference>